<proteinExistence type="inferred from homology"/>
<dbReference type="NCBIfam" id="TIGR02207">
    <property type="entry name" value="lipid_A_htrB"/>
    <property type="match status" value="1"/>
</dbReference>
<dbReference type="PANTHER" id="PTHR30606">
    <property type="entry name" value="LIPID A BIOSYNTHESIS LAUROYL ACYLTRANSFERASE"/>
    <property type="match status" value="1"/>
</dbReference>
<comment type="catalytic activity">
    <reaction evidence="9">
        <text>an alpha-Kdo-(2-&gt;4)-alpha-Kdo-(2-&gt;6)-lipid IVA + a fatty acyl-[ACP] = an alpha-Kdo-(2-&gt;4)-alpha-Kdo-(2-&gt;6)-(acyl)-lipid IVA + holo-[ACP]</text>
        <dbReference type="Rhea" id="RHEA:69396"/>
        <dbReference type="Rhea" id="RHEA-COMP:9685"/>
        <dbReference type="Rhea" id="RHEA-COMP:14125"/>
        <dbReference type="ChEBI" id="CHEBI:64479"/>
        <dbReference type="ChEBI" id="CHEBI:138651"/>
        <dbReference type="ChEBI" id="CHEBI:176429"/>
        <dbReference type="ChEBI" id="CHEBI:176430"/>
        <dbReference type="EC" id="2.3.1.241"/>
    </reaction>
</comment>
<feature type="transmembrane region" description="Helical" evidence="9">
    <location>
        <begin position="33"/>
        <end position="51"/>
    </location>
</feature>
<organism evidence="10 11">
    <name type="scientific">Saccharospirillum salsuginis</name>
    <dbReference type="NCBI Taxonomy" id="418750"/>
    <lineage>
        <taxon>Bacteria</taxon>
        <taxon>Pseudomonadati</taxon>
        <taxon>Pseudomonadota</taxon>
        <taxon>Gammaproteobacteria</taxon>
        <taxon>Oceanospirillales</taxon>
        <taxon>Saccharospirillaceae</taxon>
        <taxon>Saccharospirillum</taxon>
    </lineage>
</organism>
<evidence type="ECO:0000256" key="4">
    <source>
        <dbReference type="ARBA" id="ARBA00022692"/>
    </source>
</evidence>
<keyword evidence="5 9" id="KW-0448">Lipopolysaccharide biosynthesis</keyword>
<evidence type="ECO:0000256" key="6">
    <source>
        <dbReference type="ARBA" id="ARBA00022989"/>
    </source>
</evidence>
<comment type="caution">
    <text evidence="10">The sequence shown here is derived from an EMBL/GenBank/DDBJ whole genome shotgun (WGS) entry which is preliminary data.</text>
</comment>
<keyword evidence="8 9" id="KW-0012">Acyltransferase</keyword>
<dbReference type="EC" id="2.3.1.241" evidence="9"/>
<keyword evidence="7 9" id="KW-0472">Membrane</keyword>
<reference evidence="10" key="1">
    <citation type="journal article" date="2014" name="Int. J. Syst. Evol. Microbiol.">
        <title>Complete genome sequence of Corynebacterium casei LMG S-19264T (=DSM 44701T), isolated from a smear-ripened cheese.</title>
        <authorList>
            <consortium name="US DOE Joint Genome Institute (JGI-PGF)"/>
            <person name="Walter F."/>
            <person name="Albersmeier A."/>
            <person name="Kalinowski J."/>
            <person name="Ruckert C."/>
        </authorList>
    </citation>
    <scope>NUCLEOTIDE SEQUENCE</scope>
    <source>
        <strain evidence="10">KCTC 22169</strain>
    </source>
</reference>
<dbReference type="InterPro" id="IPR011920">
    <property type="entry name" value="Lipid_A_LpxL_LpxP"/>
</dbReference>
<dbReference type="GO" id="GO:0009245">
    <property type="term" value="P:lipid A biosynthetic process"/>
    <property type="evidence" value="ECO:0007669"/>
    <property type="project" value="InterPro"/>
</dbReference>
<dbReference type="HAMAP" id="MF_01942">
    <property type="entry name" value="Lipid_A_LpxL_LpxP"/>
    <property type="match status" value="1"/>
</dbReference>
<gene>
    <name evidence="9 10" type="primary">lpxL</name>
    <name evidence="10" type="ORF">GCM10007392_39610</name>
</gene>
<dbReference type="CDD" id="cd07984">
    <property type="entry name" value="LPLAT_LABLAT-like"/>
    <property type="match status" value="1"/>
</dbReference>
<dbReference type="GO" id="GO:0005886">
    <property type="term" value="C:plasma membrane"/>
    <property type="evidence" value="ECO:0007669"/>
    <property type="project" value="UniProtKB-SubCell"/>
</dbReference>
<dbReference type="InterPro" id="IPR004960">
    <property type="entry name" value="LipA_acyltrans"/>
</dbReference>
<evidence type="ECO:0000313" key="10">
    <source>
        <dbReference type="EMBL" id="GGX67965.1"/>
    </source>
</evidence>
<comment type="pathway">
    <text evidence="9">Glycolipid biosynthesis; KDO(2)-lipid A biosynthesis; KDO(2)-lipid A from CMP-3-deoxy-D-manno-octulosonate and lipid IV(A): step 3/4.</text>
</comment>
<evidence type="ECO:0000256" key="9">
    <source>
        <dbReference type="HAMAP-Rule" id="MF_01942"/>
    </source>
</evidence>
<keyword evidence="11" id="KW-1185">Reference proteome</keyword>
<dbReference type="Pfam" id="PF03279">
    <property type="entry name" value="Lip_A_acyltrans"/>
    <property type="match status" value="1"/>
</dbReference>
<dbReference type="GO" id="GO:0036104">
    <property type="term" value="P:Kdo2-lipid A biosynthetic process"/>
    <property type="evidence" value="ECO:0007669"/>
    <property type="project" value="UniProtKB-UniRule"/>
</dbReference>
<comment type="subcellular location">
    <subcellularLocation>
        <location evidence="9">Cell inner membrane</location>
        <topology evidence="9">Single-pass membrane protein</topology>
    </subcellularLocation>
</comment>
<name>A0A918KLL2_9GAMM</name>
<accession>A0A918KLL2</accession>
<protein>
    <recommendedName>
        <fullName evidence="9">Lipid A biosynthesis acyltransferase</fullName>
        <ecNumber evidence="9">2.3.1.241</ecNumber>
    </recommendedName>
    <alternativeName>
        <fullName evidence="9">Kdo(2)-lipid IV(A) acyltransferase</fullName>
    </alternativeName>
</protein>
<dbReference type="Proteomes" id="UP000626148">
    <property type="component" value="Unassembled WGS sequence"/>
</dbReference>
<dbReference type="RefSeq" id="WP_189611993.1">
    <property type="nucleotide sequence ID" value="NZ_BMXR01000011.1"/>
</dbReference>
<dbReference type="GO" id="GO:0009103">
    <property type="term" value="P:lipopolysaccharide biosynthetic process"/>
    <property type="evidence" value="ECO:0007669"/>
    <property type="project" value="UniProtKB-UniRule"/>
</dbReference>
<sequence length="322" mass="37012">MRQAKTPGRRGRRQRDSQVTERYQYSDFLAPRYWGAWIFIGFMHLIGRLPTRLRIGLARGLTPVVMRVAGGRRKVAERNLELCFPEQTETERQRLLKDTFFANILGFLETARVWVRPTEPLRNHVRWEGLEHLDAARDAGQGVLLVGGHFAILDLAGALFGLIRDYDLIYRKHDNALLNYFMTHSREKWCGGTIARKDMRGLIRSLKAGRIVWYAPDQDYGRQASTFVPFFGIQTATVTMTSKLAKVAGARVIPVFFYREASNKDYVARFGEPLPIPSGDDVADAACFNAWLEGCVKEQPEQYLWLHKRFKTRPEGEPSVYR</sequence>
<dbReference type="PIRSF" id="PIRSF026649">
    <property type="entry name" value="MsbB"/>
    <property type="match status" value="1"/>
</dbReference>
<evidence type="ECO:0000256" key="5">
    <source>
        <dbReference type="ARBA" id="ARBA00022985"/>
    </source>
</evidence>
<evidence type="ECO:0000256" key="3">
    <source>
        <dbReference type="ARBA" id="ARBA00022679"/>
    </source>
</evidence>
<comment type="pathway">
    <text evidence="9">Bacterial outer membrane biogenesis; lipopolysaccharide biosynthesis.</text>
</comment>
<evidence type="ECO:0000256" key="7">
    <source>
        <dbReference type="ARBA" id="ARBA00023136"/>
    </source>
</evidence>
<keyword evidence="4 9" id="KW-0812">Transmembrane</keyword>
<dbReference type="AlphaFoldDB" id="A0A918KLL2"/>
<reference evidence="10" key="2">
    <citation type="submission" date="2020-09" db="EMBL/GenBank/DDBJ databases">
        <authorList>
            <person name="Sun Q."/>
            <person name="Kim S."/>
        </authorList>
    </citation>
    <scope>NUCLEOTIDE SEQUENCE</scope>
    <source>
        <strain evidence="10">KCTC 22169</strain>
    </source>
</reference>
<dbReference type="EMBL" id="BMXR01000011">
    <property type="protein sequence ID" value="GGX67965.1"/>
    <property type="molecule type" value="Genomic_DNA"/>
</dbReference>
<evidence type="ECO:0000256" key="1">
    <source>
        <dbReference type="ARBA" id="ARBA00022475"/>
    </source>
</evidence>
<evidence type="ECO:0000256" key="2">
    <source>
        <dbReference type="ARBA" id="ARBA00022519"/>
    </source>
</evidence>
<keyword evidence="3 9" id="KW-0808">Transferase</keyword>
<keyword evidence="6 9" id="KW-1133">Transmembrane helix</keyword>
<comment type="similarity">
    <text evidence="9">Belongs to the LpxL/LpxM/LpxP family.</text>
</comment>
<feature type="short sequence motif" description="HXXXXD motif" evidence="9">
    <location>
        <begin position="149"/>
        <end position="154"/>
    </location>
</feature>
<keyword evidence="2 9" id="KW-0997">Cell inner membrane</keyword>
<evidence type="ECO:0000313" key="11">
    <source>
        <dbReference type="Proteomes" id="UP000626148"/>
    </source>
</evidence>
<comment type="function">
    <text evidence="9">Catalyzes the transfer of an acyl chain from an acyl-[acyl-carrier-protein] (ACP) to a Kdo(2)-lipid IV(A) to form a Kdo(2)-(acyl)-lipid IV(A).</text>
</comment>
<dbReference type="GO" id="GO:0008913">
    <property type="term" value="F:Kdo2-lipid IVA acyltransferase activity"/>
    <property type="evidence" value="ECO:0007669"/>
    <property type="project" value="UniProtKB-EC"/>
</dbReference>
<keyword evidence="1 9" id="KW-1003">Cell membrane</keyword>
<dbReference type="PANTHER" id="PTHR30606:SF9">
    <property type="entry name" value="LIPID A BIOSYNTHESIS LAUROYLTRANSFERASE"/>
    <property type="match status" value="1"/>
</dbReference>
<evidence type="ECO:0000256" key="8">
    <source>
        <dbReference type="ARBA" id="ARBA00023315"/>
    </source>
</evidence>